<comment type="caution">
    <text evidence="1">The sequence shown here is derived from an EMBL/GenBank/DDBJ whole genome shotgun (WGS) entry which is preliminary data.</text>
</comment>
<protein>
    <submittedName>
        <fullName evidence="1">Uncharacterized protein</fullName>
    </submittedName>
</protein>
<name>A0A2M7CHM5_9BACT</name>
<dbReference type="AlphaFoldDB" id="A0A2M7CHM5"/>
<proteinExistence type="predicted"/>
<evidence type="ECO:0000313" key="2">
    <source>
        <dbReference type="Proteomes" id="UP000229966"/>
    </source>
</evidence>
<evidence type="ECO:0000313" key="1">
    <source>
        <dbReference type="EMBL" id="PIV25131.1"/>
    </source>
</evidence>
<accession>A0A2M7CHM5</accession>
<dbReference type="EMBL" id="PEUM01000095">
    <property type="protein sequence ID" value="PIV25131.1"/>
    <property type="molecule type" value="Genomic_DNA"/>
</dbReference>
<gene>
    <name evidence="1" type="ORF">COS38_03215</name>
</gene>
<sequence length="84" mass="9759">MLDRYEKYPLLPQGNYVYNLKKTILAMRIQTSRHGVTQAEFNEAQTYVARRTAKENAWEQSLTGQLESNMSTYNAHFADDLPTE</sequence>
<organism evidence="1 2">
    <name type="scientific">Candidatus Berkelbacteria bacterium CG03_land_8_20_14_0_80_40_36</name>
    <dbReference type="NCBI Taxonomy" id="1974509"/>
    <lineage>
        <taxon>Bacteria</taxon>
        <taxon>Candidatus Berkelbacteria</taxon>
    </lineage>
</organism>
<reference evidence="2" key="1">
    <citation type="submission" date="2017-09" db="EMBL/GenBank/DDBJ databases">
        <title>Depth-based differentiation of microbial function through sediment-hosted aquifers and enrichment of novel symbionts in the deep terrestrial subsurface.</title>
        <authorList>
            <person name="Probst A.J."/>
            <person name="Ladd B."/>
            <person name="Jarett J.K."/>
            <person name="Geller-Mcgrath D.E."/>
            <person name="Sieber C.M.K."/>
            <person name="Emerson J.B."/>
            <person name="Anantharaman K."/>
            <person name="Thomas B.C."/>
            <person name="Malmstrom R."/>
            <person name="Stieglmeier M."/>
            <person name="Klingl A."/>
            <person name="Woyke T."/>
            <person name="Ryan C.M."/>
            <person name="Banfield J.F."/>
        </authorList>
    </citation>
    <scope>NUCLEOTIDE SEQUENCE [LARGE SCALE GENOMIC DNA]</scope>
</reference>
<dbReference type="Proteomes" id="UP000229966">
    <property type="component" value="Unassembled WGS sequence"/>
</dbReference>